<dbReference type="Gene3D" id="4.10.400.10">
    <property type="entry name" value="Low-density Lipoprotein Receptor"/>
    <property type="match status" value="4"/>
</dbReference>
<keyword evidence="4" id="KW-0677">Repeat</keyword>
<name>A0A9C6X2R3_FRAOC</name>
<dbReference type="PANTHER" id="PTHR24270">
    <property type="entry name" value="LOW-DENSITY LIPOPROTEIN RECEPTOR-RELATED"/>
    <property type="match status" value="1"/>
</dbReference>
<keyword evidence="10" id="KW-1185">Reference proteome</keyword>
<dbReference type="PROSITE" id="PS01209">
    <property type="entry name" value="LDLRA_1"/>
    <property type="match status" value="2"/>
</dbReference>
<feature type="disulfide bond" evidence="8">
    <location>
        <begin position="628"/>
        <end position="643"/>
    </location>
</feature>
<keyword evidence="7 8" id="KW-1015">Disulfide bond</keyword>
<dbReference type="GO" id="GO:0012505">
    <property type="term" value="C:endomembrane system"/>
    <property type="evidence" value="ECO:0007669"/>
    <property type="project" value="UniProtKB-SubCell"/>
</dbReference>
<evidence type="ECO:0000313" key="10">
    <source>
        <dbReference type="Proteomes" id="UP000504606"/>
    </source>
</evidence>
<evidence type="ECO:0000256" key="5">
    <source>
        <dbReference type="ARBA" id="ARBA00022989"/>
    </source>
</evidence>
<dbReference type="InterPro" id="IPR023415">
    <property type="entry name" value="LDLR_class-A_CS"/>
</dbReference>
<keyword evidence="3" id="KW-0812">Transmembrane</keyword>
<dbReference type="Gene3D" id="2.40.10.10">
    <property type="entry name" value="Trypsin-like serine proteases"/>
    <property type="match status" value="1"/>
</dbReference>
<dbReference type="InterPro" id="IPR015420">
    <property type="entry name" value="Peptidase_S1A_nudel"/>
</dbReference>
<evidence type="ECO:0000256" key="3">
    <source>
        <dbReference type="ARBA" id="ARBA00022692"/>
    </source>
</evidence>
<dbReference type="GO" id="GO:0005886">
    <property type="term" value="C:plasma membrane"/>
    <property type="evidence" value="ECO:0007669"/>
    <property type="project" value="TreeGrafter"/>
</dbReference>
<organism evidence="10 11">
    <name type="scientific">Frankliniella occidentalis</name>
    <name type="common">Western flower thrips</name>
    <name type="synonym">Euthrips occidentalis</name>
    <dbReference type="NCBI Taxonomy" id="133901"/>
    <lineage>
        <taxon>Eukaryota</taxon>
        <taxon>Metazoa</taxon>
        <taxon>Ecdysozoa</taxon>
        <taxon>Arthropoda</taxon>
        <taxon>Hexapoda</taxon>
        <taxon>Insecta</taxon>
        <taxon>Pterygota</taxon>
        <taxon>Neoptera</taxon>
        <taxon>Paraneoptera</taxon>
        <taxon>Thysanoptera</taxon>
        <taxon>Terebrantia</taxon>
        <taxon>Thripoidea</taxon>
        <taxon>Thripidae</taxon>
        <taxon>Frankliniella</taxon>
    </lineage>
</organism>
<evidence type="ECO:0000256" key="8">
    <source>
        <dbReference type="PROSITE-ProRule" id="PRU00124"/>
    </source>
</evidence>
<reference evidence="11" key="2">
    <citation type="submission" date="2025-08" db="UniProtKB">
        <authorList>
            <consortium name="RefSeq"/>
        </authorList>
    </citation>
    <scope>IDENTIFICATION</scope>
    <source>
        <tissue evidence="11">Whole organism</tissue>
    </source>
</reference>
<feature type="disulfide bond" evidence="8">
    <location>
        <begin position="47"/>
        <end position="62"/>
    </location>
</feature>
<dbReference type="PANTHER" id="PTHR24270:SF62">
    <property type="entry name" value="LOW-DENSITY LIPOPROTEIN RECEPTOR-RELATED PROTEIN 2"/>
    <property type="match status" value="1"/>
</dbReference>
<comment type="caution">
    <text evidence="8">Lacks conserved residue(s) required for the propagation of feature annotation.</text>
</comment>
<dbReference type="InterPro" id="IPR043504">
    <property type="entry name" value="Peptidase_S1_PA_chymotrypsin"/>
</dbReference>
<gene>
    <name evidence="11" type="primary">LOC127750431</name>
</gene>
<dbReference type="Gene3D" id="4.10.1220.10">
    <property type="entry name" value="EGF-type module"/>
    <property type="match status" value="1"/>
</dbReference>
<comment type="subcellular location">
    <subcellularLocation>
        <location evidence="2">Endomembrane system</location>
    </subcellularLocation>
    <subcellularLocation>
        <location evidence="1">Membrane</location>
        <topology evidence="1">Single-pass membrane protein</topology>
    </subcellularLocation>
</comment>
<evidence type="ECO:0000313" key="11">
    <source>
        <dbReference type="RefSeq" id="XP_052128093.1"/>
    </source>
</evidence>
<dbReference type="CDD" id="cd00112">
    <property type="entry name" value="LDLa"/>
    <property type="match status" value="5"/>
</dbReference>
<dbReference type="Pfam" id="PF09342">
    <property type="entry name" value="DUF1986"/>
    <property type="match status" value="1"/>
</dbReference>
<evidence type="ECO:0000256" key="6">
    <source>
        <dbReference type="ARBA" id="ARBA00023136"/>
    </source>
</evidence>
<dbReference type="InterPro" id="IPR009003">
    <property type="entry name" value="Peptidase_S1_PA"/>
</dbReference>
<evidence type="ECO:0000256" key="1">
    <source>
        <dbReference type="ARBA" id="ARBA00004167"/>
    </source>
</evidence>
<dbReference type="Proteomes" id="UP000504606">
    <property type="component" value="Unplaced"/>
</dbReference>
<dbReference type="PROSITE" id="PS50068">
    <property type="entry name" value="LDLRA_2"/>
    <property type="match status" value="5"/>
</dbReference>
<proteinExistence type="predicted"/>
<dbReference type="InterPro" id="IPR036055">
    <property type="entry name" value="LDL_receptor-like_sf"/>
</dbReference>
<keyword evidence="5" id="KW-1133">Transmembrane helix</keyword>
<dbReference type="GeneID" id="127750431"/>
<protein>
    <submittedName>
        <fullName evidence="11">Serine protease nudel-like</fullName>
    </submittedName>
</protein>
<dbReference type="PRINTS" id="PR00261">
    <property type="entry name" value="LDLRECEPTOR"/>
</dbReference>
<reference evidence="11" key="1">
    <citation type="journal article" date="2018" name="Proc. Natl. Acad. Sci. U.S.A.">
        <title>Phylogenomics and the evolution of hemipteroid insects.</title>
        <authorList>
            <person name="Johnson K.P."/>
            <person name="Dietrich C.H."/>
            <person name="Friedrich F."/>
            <person name="Beutel R.G."/>
            <person name="Wipfler B."/>
            <person name="Peters R.S."/>
            <person name="Allen J.M."/>
            <person name="Petersen M."/>
            <person name="Donath A."/>
            <person name="Walden K.K."/>
            <person name="Kozlov A.M."/>
            <person name="Podsiadlowski L."/>
            <person name="Mayer C."/>
            <person name="Meusemann K."/>
            <person name="Vasilikopoulos A."/>
            <person name="Waterhouse R.M."/>
            <person name="Cameron S.L."/>
            <person name="Weirauch C."/>
            <person name="Swanson D.R."/>
            <person name="Percy D.M."/>
            <person name="Hardy N.B."/>
            <person name="Terry I."/>
            <person name="Liu S."/>
            <person name="Zhou X."/>
            <person name="Misof B."/>
            <person name="Robertson H.M."/>
            <person name="Yoshizawa K."/>
        </authorList>
    </citation>
    <scope>NUCLEOTIDE SEQUENCE</scope>
    <source>
        <tissue evidence="11">Whole organism</tissue>
    </source>
</reference>
<dbReference type="OrthoDB" id="10016557at2759"/>
<sequence>MFTCKSTPQTVALSRRCDRAVDCVDGSDEADCRCVDYLRAARPDAVCDGSPDCLDGSDEADCALCAADQYTCWQSPGTPCLPRGQECDGAQDCANGEDEEHCLALTDGARLQLDAAGLPVLQREGVVARKVHGVWRPVCSGLHGSSRSVSSWATDACVALGFGGWESVNDSLVEERPLVLSTPRVLPLDGPLPMPAADKLTDNLIGGAPTLEGLAKGGICMGLRVRCAPNIDGTPSTFLHQPSRQAATAALSASQAASLGLYAWPWHAEIMAEGIPIGGTGALVTESWVMASAESLVGVDPSREYLTVLLGGPRSELGVTGPYEQARRVDALVPIPSSSAVMLHLDRPAVLTRHVRPTGLPEWYALANKALSCVAVGRGSTGSWETVHLKHLASCSEGAGYGRTCFLGPDSSSCASGQHLRGAVPWSGVVACRTHSGWHPTAVYSVPDQCGLTGKQAFDAVHFMLRYVRNTIDGVTVVQPSLAPSCAGLRCPLGRCLPPSSVCNGAAECRWAADENIAVCGALRKACEPGGQPQSCVCRVGEVRCASGVGCVDQHRWCDGRVDCADGSDEPANCTCAAFLAVTRPALLCDGRRQCWDRTDEQPDLCPCSPERFLCAKSGQCVAPEVVCDGFQDCPGGEDEQFCFSVESLDPARTGGSVTRRSFGAWHSYCGPGGDVVADAACSSVVGLSRARSASLANATLAVLPEYDSFSGARLNDRCTVAIRGPGPIVNLRAVQLAADTPCTQTVVTCQ</sequence>
<feature type="domain" description="Peptidase S1A nudel" evidence="9">
    <location>
        <begin position="264"/>
        <end position="378"/>
    </location>
</feature>
<dbReference type="RefSeq" id="XP_052128093.1">
    <property type="nucleotide sequence ID" value="XM_052272133.1"/>
</dbReference>
<dbReference type="InterPro" id="IPR002172">
    <property type="entry name" value="LDrepeatLR_classA_rpt"/>
</dbReference>
<dbReference type="AlphaFoldDB" id="A0A9C6X2R3"/>
<feature type="disulfide bond" evidence="8">
    <location>
        <begin position="491"/>
        <end position="509"/>
    </location>
</feature>
<evidence type="ECO:0000256" key="7">
    <source>
        <dbReference type="ARBA" id="ARBA00023157"/>
    </source>
</evidence>
<dbReference type="SUPFAM" id="SSF50494">
    <property type="entry name" value="Trypsin-like serine proteases"/>
    <property type="match status" value="1"/>
</dbReference>
<feature type="disulfide bond" evidence="8">
    <location>
        <begin position="87"/>
        <end position="102"/>
    </location>
</feature>
<dbReference type="KEGG" id="foc:127750431"/>
<dbReference type="GO" id="GO:0016192">
    <property type="term" value="P:vesicle-mediated transport"/>
    <property type="evidence" value="ECO:0007669"/>
    <property type="project" value="UniProtKB-ARBA"/>
</dbReference>
<dbReference type="SMART" id="SM00192">
    <property type="entry name" value="LDLa"/>
    <property type="match status" value="6"/>
</dbReference>
<evidence type="ECO:0000259" key="9">
    <source>
        <dbReference type="Pfam" id="PF09342"/>
    </source>
</evidence>
<dbReference type="SUPFAM" id="SSF57424">
    <property type="entry name" value="LDL receptor-like module"/>
    <property type="match status" value="4"/>
</dbReference>
<keyword evidence="6" id="KW-0472">Membrane</keyword>
<evidence type="ECO:0000256" key="4">
    <source>
        <dbReference type="ARBA" id="ARBA00022737"/>
    </source>
</evidence>
<dbReference type="InterPro" id="IPR050685">
    <property type="entry name" value="LDLR"/>
</dbReference>
<dbReference type="Pfam" id="PF00057">
    <property type="entry name" value="Ldl_recept_a"/>
    <property type="match status" value="4"/>
</dbReference>
<accession>A0A9C6X2R3</accession>
<evidence type="ECO:0000256" key="2">
    <source>
        <dbReference type="ARBA" id="ARBA00004308"/>
    </source>
</evidence>